<dbReference type="AlphaFoldDB" id="A0A6I0ER51"/>
<dbReference type="Proteomes" id="UP000468766">
    <property type="component" value="Unassembled WGS sequence"/>
</dbReference>
<gene>
    <name evidence="1" type="ORF">F9B85_08740</name>
</gene>
<dbReference type="Pfam" id="PF16258">
    <property type="entry name" value="DUF4912"/>
    <property type="match status" value="1"/>
</dbReference>
<organism evidence="1 2">
    <name type="scientific">Heliorestis acidaminivorans</name>
    <dbReference type="NCBI Taxonomy" id="553427"/>
    <lineage>
        <taxon>Bacteria</taxon>
        <taxon>Bacillati</taxon>
        <taxon>Bacillota</taxon>
        <taxon>Clostridia</taxon>
        <taxon>Eubacteriales</taxon>
        <taxon>Heliobacteriaceae</taxon>
        <taxon>Heliorestis</taxon>
    </lineage>
</organism>
<dbReference type="InterPro" id="IPR032585">
    <property type="entry name" value="DUF4912"/>
</dbReference>
<dbReference type="OrthoDB" id="9812700at2"/>
<reference evidence="1 2" key="1">
    <citation type="submission" date="2019-10" db="EMBL/GenBank/DDBJ databases">
        <title>Whole-genome sequence of the extremophile Heliorestis acidaminivorans DSM 24790.</title>
        <authorList>
            <person name="Kyndt J.A."/>
            <person name="Meyer T.E."/>
        </authorList>
    </citation>
    <scope>NUCLEOTIDE SEQUENCE [LARGE SCALE GENOMIC DNA]</scope>
    <source>
        <strain evidence="1 2">DSM 24790</strain>
    </source>
</reference>
<evidence type="ECO:0000313" key="1">
    <source>
        <dbReference type="EMBL" id="KAB2952726.1"/>
    </source>
</evidence>
<comment type="caution">
    <text evidence="1">The sequence shown here is derived from an EMBL/GenBank/DDBJ whole genome shotgun (WGS) entry which is preliminary data.</text>
</comment>
<accession>A0A6I0ER51</accession>
<proteinExistence type="predicted"/>
<sequence>MWRRCLLLLSTFTLALLFFFAVLIAATAFFTFSWYQKEARRPPVSVRKTNYAEEFANDLTPLVKPKRFDQELAPLPHRYEQNAIALLARSPYSLYAYWEVSAHMEDICKSDCDQQAWSDSPYVLRFYNITATSNLEEAPYEDFYISNHDDHWYFNNLQPAHKYCFAIGRLLPHRFVPLLVSNEATTPADSPSTIIDPDWPPLFELTYEYNSINRKDMGESPITGWGITSPNGAWSISKREVEKNP</sequence>
<name>A0A6I0ER51_9FIRM</name>
<protein>
    <submittedName>
        <fullName evidence="1">DUF4912 domain-containing protein</fullName>
    </submittedName>
</protein>
<keyword evidence="2" id="KW-1185">Reference proteome</keyword>
<dbReference type="EMBL" id="WBXO01000005">
    <property type="protein sequence ID" value="KAB2952726.1"/>
    <property type="molecule type" value="Genomic_DNA"/>
</dbReference>
<evidence type="ECO:0000313" key="2">
    <source>
        <dbReference type="Proteomes" id="UP000468766"/>
    </source>
</evidence>